<comment type="caution">
    <text evidence="2">The sequence shown here is derived from an EMBL/GenBank/DDBJ whole genome shotgun (WGS) entry which is preliminary data.</text>
</comment>
<organism evidence="2 3">
    <name type="scientific">Vitis vinifera</name>
    <name type="common">Grape</name>
    <dbReference type="NCBI Taxonomy" id="29760"/>
    <lineage>
        <taxon>Eukaryota</taxon>
        <taxon>Viridiplantae</taxon>
        <taxon>Streptophyta</taxon>
        <taxon>Embryophyta</taxon>
        <taxon>Tracheophyta</taxon>
        <taxon>Spermatophyta</taxon>
        <taxon>Magnoliopsida</taxon>
        <taxon>eudicotyledons</taxon>
        <taxon>Gunneridae</taxon>
        <taxon>Pentapetalae</taxon>
        <taxon>rosids</taxon>
        <taxon>Vitales</taxon>
        <taxon>Vitaceae</taxon>
        <taxon>Viteae</taxon>
        <taxon>Vitis</taxon>
    </lineage>
</organism>
<feature type="region of interest" description="Disordered" evidence="1">
    <location>
        <begin position="1"/>
        <end position="26"/>
    </location>
</feature>
<reference evidence="2 3" key="1">
    <citation type="journal article" date="2018" name="PLoS Genet.">
        <title>Population sequencing reveals clonal diversity and ancestral inbreeding in the grapevine cultivar Chardonnay.</title>
        <authorList>
            <person name="Roach M.J."/>
            <person name="Johnson D.L."/>
            <person name="Bohlmann J."/>
            <person name="van Vuuren H.J."/>
            <person name="Jones S.J."/>
            <person name="Pretorius I.S."/>
            <person name="Schmidt S.A."/>
            <person name="Borneman A.R."/>
        </authorList>
    </citation>
    <scope>NUCLEOTIDE SEQUENCE [LARGE SCALE GENOMIC DNA]</scope>
    <source>
        <strain evidence="3">cv. Chardonnay</strain>
        <tissue evidence="2">Leaf</tissue>
    </source>
</reference>
<evidence type="ECO:0008006" key="4">
    <source>
        <dbReference type="Google" id="ProtNLM"/>
    </source>
</evidence>
<dbReference type="PANTHER" id="PTHR47481:SF31">
    <property type="entry name" value="OS01G0873500 PROTEIN"/>
    <property type="match status" value="1"/>
</dbReference>
<protein>
    <recommendedName>
        <fullName evidence="4">Retrovirus-related Pol polyprotein from transposon RE1</fullName>
    </recommendedName>
</protein>
<gene>
    <name evidence="2" type="ORF">CK203_024917</name>
</gene>
<sequence>MSTFPPTPASNSNTTTNNSQNPAPQITQMTFPSPSLSQPLSIKLDETNLLLWNNQLINVIIANGLEDFINPDQSNPPKYLDAARRQVNPKFVQWERLNRNKLTRIPEGLPEKYDSFVTSIHNRYDRPSFQEVHSLLHPYESRLSAVCGPKLEFSLS</sequence>
<dbReference type="EMBL" id="QGNW01000059">
    <property type="protein sequence ID" value="RVX04814.1"/>
    <property type="molecule type" value="Genomic_DNA"/>
</dbReference>
<evidence type="ECO:0000313" key="3">
    <source>
        <dbReference type="Proteomes" id="UP000288805"/>
    </source>
</evidence>
<feature type="compositionally biased region" description="Low complexity" evidence="1">
    <location>
        <begin position="9"/>
        <end position="25"/>
    </location>
</feature>
<proteinExistence type="predicted"/>
<evidence type="ECO:0000256" key="1">
    <source>
        <dbReference type="SAM" id="MobiDB-lite"/>
    </source>
</evidence>
<dbReference type="PANTHER" id="PTHR47481">
    <property type="match status" value="1"/>
</dbReference>
<name>A0A438J785_VITVI</name>
<dbReference type="AlphaFoldDB" id="A0A438J785"/>
<accession>A0A438J785</accession>
<evidence type="ECO:0000313" key="2">
    <source>
        <dbReference type="EMBL" id="RVX04814.1"/>
    </source>
</evidence>
<dbReference type="Proteomes" id="UP000288805">
    <property type="component" value="Unassembled WGS sequence"/>
</dbReference>